<evidence type="ECO:0000313" key="3">
    <source>
        <dbReference type="EMBL" id="CAI2372697.1"/>
    </source>
</evidence>
<feature type="transmembrane region" description="Helical" evidence="2">
    <location>
        <begin position="173"/>
        <end position="194"/>
    </location>
</feature>
<proteinExistence type="predicted"/>
<feature type="transmembrane region" description="Helical" evidence="2">
    <location>
        <begin position="220"/>
        <end position="244"/>
    </location>
</feature>
<evidence type="ECO:0000256" key="2">
    <source>
        <dbReference type="SAM" id="Phobius"/>
    </source>
</evidence>
<name>A0AAD2CW64_EUPCR</name>
<keyword evidence="2" id="KW-1133">Transmembrane helix</keyword>
<dbReference type="EMBL" id="CAMPGE010013994">
    <property type="protein sequence ID" value="CAI2372697.1"/>
    <property type="molecule type" value="Genomic_DNA"/>
</dbReference>
<sequence>MVEEKDIEMRDHQPPPSYPQTQGTTPGNGMYSGNAPPTGVVVRGTVVGQPQFPPNRHQQAAAAYDLIRAENSRNNWKTIIYIGSFGLIILGSLTIIGNIFGIIGDMLTNEKHSVHYTKTDSMTSADFLGIGGFFIDLLEIGRGILIAFQGYLGYKTTVTNTALAAQSLIKKSFWLLTVNLALILIQMIIGTVSISKDKRYNSAEEDETYGFFEVDDIYEIAMSIVIATFFFTCCCTLCCCGVVIGGYHMYKQSHETYDKLSVMGMATPYHTG</sequence>
<accession>A0AAD2CW64</accession>
<gene>
    <name evidence="3" type="ORF">ECRASSUSDP1_LOCUS14028</name>
</gene>
<feature type="region of interest" description="Disordered" evidence="1">
    <location>
        <begin position="1"/>
        <end position="35"/>
    </location>
</feature>
<protein>
    <submittedName>
        <fullName evidence="3">Uncharacterized protein</fullName>
    </submittedName>
</protein>
<feature type="transmembrane region" description="Helical" evidence="2">
    <location>
        <begin position="127"/>
        <end position="152"/>
    </location>
</feature>
<organism evidence="3 4">
    <name type="scientific">Euplotes crassus</name>
    <dbReference type="NCBI Taxonomy" id="5936"/>
    <lineage>
        <taxon>Eukaryota</taxon>
        <taxon>Sar</taxon>
        <taxon>Alveolata</taxon>
        <taxon>Ciliophora</taxon>
        <taxon>Intramacronucleata</taxon>
        <taxon>Spirotrichea</taxon>
        <taxon>Hypotrichia</taxon>
        <taxon>Euplotida</taxon>
        <taxon>Euplotidae</taxon>
        <taxon>Moneuplotes</taxon>
    </lineage>
</organism>
<feature type="transmembrane region" description="Helical" evidence="2">
    <location>
        <begin position="78"/>
        <end position="107"/>
    </location>
</feature>
<dbReference type="AlphaFoldDB" id="A0AAD2CW64"/>
<keyword evidence="2" id="KW-0812">Transmembrane</keyword>
<evidence type="ECO:0000313" key="4">
    <source>
        <dbReference type="Proteomes" id="UP001295684"/>
    </source>
</evidence>
<keyword evidence="4" id="KW-1185">Reference proteome</keyword>
<dbReference type="Proteomes" id="UP001295684">
    <property type="component" value="Unassembled WGS sequence"/>
</dbReference>
<reference evidence="3" key="1">
    <citation type="submission" date="2023-07" db="EMBL/GenBank/DDBJ databases">
        <authorList>
            <consortium name="AG Swart"/>
            <person name="Singh M."/>
            <person name="Singh A."/>
            <person name="Seah K."/>
            <person name="Emmerich C."/>
        </authorList>
    </citation>
    <scope>NUCLEOTIDE SEQUENCE</scope>
    <source>
        <strain evidence="3">DP1</strain>
    </source>
</reference>
<comment type="caution">
    <text evidence="3">The sequence shown here is derived from an EMBL/GenBank/DDBJ whole genome shotgun (WGS) entry which is preliminary data.</text>
</comment>
<evidence type="ECO:0000256" key="1">
    <source>
        <dbReference type="SAM" id="MobiDB-lite"/>
    </source>
</evidence>
<keyword evidence="2" id="KW-0472">Membrane</keyword>